<evidence type="ECO:0000313" key="2">
    <source>
        <dbReference type="Proteomes" id="UP000616769"/>
    </source>
</evidence>
<comment type="caution">
    <text evidence="1">The sequence shown here is derived from an EMBL/GenBank/DDBJ whole genome shotgun (WGS) entry which is preliminary data.</text>
</comment>
<dbReference type="VEuPathDB" id="VectorBase:SSCA002124"/>
<reference evidence="1 2" key="1">
    <citation type="journal article" date="2015" name="Parasit. Vectors">
        <title>Draft genome of the scabies mite.</title>
        <authorList>
            <person name="Rider S.D.Jr."/>
            <person name="Morgan M.S."/>
            <person name="Arlian L.G."/>
        </authorList>
    </citation>
    <scope>NUCLEOTIDE SEQUENCE [LARGE SCALE GENOMIC DNA]</scope>
    <source>
        <strain evidence="1">Arlian Lab</strain>
    </source>
</reference>
<proteinExistence type="predicted"/>
<gene>
    <name evidence="1" type="ORF">QR98_0072400</name>
</gene>
<sequence length="124" mass="14344">MNLAKESDMIEILPNSILQQSKSFEIINQTEHPFYYETSLVNEHEWIENCPCRHCGYDQFGNKEIVCDTGGINDIPFERILSTIEIIDISAPSEKPNNLTLGPLFYRFRRLKKLRITKSNVPAI</sequence>
<evidence type="ECO:0000313" key="1">
    <source>
        <dbReference type="EMBL" id="KPM08716.1"/>
    </source>
</evidence>
<feature type="non-terminal residue" evidence="1">
    <location>
        <position position="124"/>
    </location>
</feature>
<dbReference type="AlphaFoldDB" id="A0A132ACJ0"/>
<accession>A0A132ACJ0</accession>
<dbReference type="EMBL" id="JXLN01012646">
    <property type="protein sequence ID" value="KPM08716.1"/>
    <property type="molecule type" value="Genomic_DNA"/>
</dbReference>
<dbReference type="Proteomes" id="UP000616769">
    <property type="component" value="Unassembled WGS sequence"/>
</dbReference>
<name>A0A132ACJ0_SARSC</name>
<dbReference type="OrthoDB" id="9229163at2759"/>
<organism evidence="1 2">
    <name type="scientific">Sarcoptes scabiei</name>
    <name type="common">Itch mite</name>
    <name type="synonym">Acarus scabiei</name>
    <dbReference type="NCBI Taxonomy" id="52283"/>
    <lineage>
        <taxon>Eukaryota</taxon>
        <taxon>Metazoa</taxon>
        <taxon>Ecdysozoa</taxon>
        <taxon>Arthropoda</taxon>
        <taxon>Chelicerata</taxon>
        <taxon>Arachnida</taxon>
        <taxon>Acari</taxon>
        <taxon>Acariformes</taxon>
        <taxon>Sarcoptiformes</taxon>
        <taxon>Astigmata</taxon>
        <taxon>Psoroptidia</taxon>
        <taxon>Sarcoptoidea</taxon>
        <taxon>Sarcoptidae</taxon>
        <taxon>Sarcoptinae</taxon>
        <taxon>Sarcoptes</taxon>
    </lineage>
</organism>
<protein>
    <submittedName>
        <fullName evidence="1">Uncharacterized protein</fullName>
    </submittedName>
</protein>